<dbReference type="Gene3D" id="3.60.21.10">
    <property type="match status" value="1"/>
</dbReference>
<evidence type="ECO:0000259" key="1">
    <source>
        <dbReference type="Pfam" id="PF00149"/>
    </source>
</evidence>
<name>A0A2W7RLA4_9BACT</name>
<proteinExistence type="predicted"/>
<dbReference type="PIRSF" id="PIRSF000887">
    <property type="entry name" value="Pesterase_MJ0037"/>
    <property type="match status" value="1"/>
</dbReference>
<evidence type="ECO:0000313" key="2">
    <source>
        <dbReference type="EMBL" id="PZX55359.1"/>
    </source>
</evidence>
<feature type="domain" description="Calcineurin-like phosphoesterase" evidence="1">
    <location>
        <begin position="33"/>
        <end position="134"/>
    </location>
</feature>
<keyword evidence="3" id="KW-0255">Endonuclease</keyword>
<dbReference type="PANTHER" id="PTHR39323">
    <property type="entry name" value="BLR1149 PROTEIN"/>
    <property type="match status" value="1"/>
</dbReference>
<evidence type="ECO:0000313" key="4">
    <source>
        <dbReference type="Proteomes" id="UP000249115"/>
    </source>
</evidence>
<evidence type="ECO:0000313" key="5">
    <source>
        <dbReference type="Proteomes" id="UP000321927"/>
    </source>
</evidence>
<sequence length="219" mass="24952">MTAPVSIMDFYYKEELIQLLPEKVAFLPGHQMMVVADLHLGKASHFRKAGIMIPLPNVSPDLLKMDELIDKLNPSTVVFLGDLFHSSLNKEWEELKDFLRKYPMIRFVLTKGNHDILSPKVMENTSIEVVDELEVGNDLLLTHEPMIDLEEDKLNISGHIHPGVMIKGKGRQLFRLPCFYYHEQSLILPAFGKLTGLYILKEIAGAKIYPVFPDEVLVI</sequence>
<dbReference type="PANTHER" id="PTHR39323:SF1">
    <property type="entry name" value="BLR1149 PROTEIN"/>
    <property type="match status" value="1"/>
</dbReference>
<dbReference type="SUPFAM" id="SSF56300">
    <property type="entry name" value="Metallo-dependent phosphatases"/>
    <property type="match status" value="1"/>
</dbReference>
<dbReference type="GO" id="GO:0016787">
    <property type="term" value="F:hydrolase activity"/>
    <property type="evidence" value="ECO:0007669"/>
    <property type="project" value="UniProtKB-KW"/>
</dbReference>
<dbReference type="InterPro" id="IPR004843">
    <property type="entry name" value="Calcineurin-like_PHP"/>
</dbReference>
<dbReference type="EMBL" id="QKZU01000009">
    <property type="protein sequence ID" value="PZX55359.1"/>
    <property type="molecule type" value="Genomic_DNA"/>
</dbReference>
<reference evidence="3 5" key="2">
    <citation type="submission" date="2019-08" db="EMBL/GenBank/DDBJ databases">
        <title>Genome of Algoriphagus ratkowskyi IC026.</title>
        <authorList>
            <person name="Bowman J.P."/>
        </authorList>
    </citation>
    <scope>NUCLEOTIDE SEQUENCE [LARGE SCALE GENOMIC DNA]</scope>
    <source>
        <strain evidence="3 5">IC026</strain>
    </source>
</reference>
<accession>A0A2W7RLA4</accession>
<dbReference type="GO" id="GO:0004519">
    <property type="term" value="F:endonuclease activity"/>
    <property type="evidence" value="ECO:0007669"/>
    <property type="project" value="UniProtKB-KW"/>
</dbReference>
<keyword evidence="3" id="KW-0436">Ligase</keyword>
<dbReference type="EMBL" id="VORV01000001">
    <property type="protein sequence ID" value="TXD79710.1"/>
    <property type="molecule type" value="Genomic_DNA"/>
</dbReference>
<protein>
    <submittedName>
        <fullName evidence="3">Ligase-associated DNA damage response endonuclease PdeM</fullName>
        <ecNumber evidence="3">3.1.-.-</ecNumber>
    </submittedName>
    <submittedName>
        <fullName evidence="2">Putative phosphoesterase</fullName>
    </submittedName>
</protein>
<comment type="caution">
    <text evidence="2">The sequence shown here is derived from an EMBL/GenBank/DDBJ whole genome shotgun (WGS) entry which is preliminary data.</text>
</comment>
<dbReference type="EC" id="3.1.-.-" evidence="3"/>
<dbReference type="Proteomes" id="UP000321927">
    <property type="component" value="Unassembled WGS sequence"/>
</dbReference>
<keyword evidence="5" id="KW-1185">Reference proteome</keyword>
<dbReference type="OrthoDB" id="9795838at2"/>
<dbReference type="InterPro" id="IPR026336">
    <property type="entry name" value="PdeM-like"/>
</dbReference>
<dbReference type="RefSeq" id="WP_143244215.1">
    <property type="nucleotide sequence ID" value="NZ_MSSV01000011.1"/>
</dbReference>
<dbReference type="InterPro" id="IPR024173">
    <property type="entry name" value="Pesterase_MJ0037-like"/>
</dbReference>
<dbReference type="InterPro" id="IPR029052">
    <property type="entry name" value="Metallo-depent_PP-like"/>
</dbReference>
<keyword evidence="3" id="KW-0378">Hydrolase</keyword>
<dbReference type="Proteomes" id="UP000249115">
    <property type="component" value="Unassembled WGS sequence"/>
</dbReference>
<reference evidence="2 4" key="1">
    <citation type="submission" date="2018-06" db="EMBL/GenBank/DDBJ databases">
        <title>Genomic Encyclopedia of Archaeal and Bacterial Type Strains, Phase II (KMG-II): from individual species to whole genera.</title>
        <authorList>
            <person name="Goeker M."/>
        </authorList>
    </citation>
    <scope>NUCLEOTIDE SEQUENCE [LARGE SCALE GENOMIC DNA]</scope>
    <source>
        <strain evidence="2 4">DSM 22686</strain>
    </source>
</reference>
<evidence type="ECO:0000313" key="3">
    <source>
        <dbReference type="EMBL" id="TXD79710.1"/>
    </source>
</evidence>
<dbReference type="Pfam" id="PF00149">
    <property type="entry name" value="Metallophos"/>
    <property type="match status" value="1"/>
</dbReference>
<dbReference type="GO" id="GO:0016874">
    <property type="term" value="F:ligase activity"/>
    <property type="evidence" value="ECO:0007669"/>
    <property type="project" value="UniProtKB-KW"/>
</dbReference>
<organism evidence="2 4">
    <name type="scientific">Algoriphagus ratkowskyi</name>
    <dbReference type="NCBI Taxonomy" id="57028"/>
    <lineage>
        <taxon>Bacteria</taxon>
        <taxon>Pseudomonadati</taxon>
        <taxon>Bacteroidota</taxon>
        <taxon>Cytophagia</taxon>
        <taxon>Cytophagales</taxon>
        <taxon>Cyclobacteriaceae</taxon>
        <taxon>Algoriphagus</taxon>
    </lineage>
</organism>
<keyword evidence="3" id="KW-0540">Nuclease</keyword>
<dbReference type="NCBIfam" id="TIGR04123">
    <property type="entry name" value="P_estr_lig_assc"/>
    <property type="match status" value="1"/>
</dbReference>
<gene>
    <name evidence="3" type="primary">pdeM</name>
    <name evidence="3" type="ORF">ESW18_00845</name>
    <name evidence="2" type="ORF">LV84_02497</name>
</gene>
<dbReference type="AlphaFoldDB" id="A0A2W7RLA4"/>